<sequence length="218" mass="24096">MQRSSLTLHDSFNHLGVVDRGSKPQTPTVDENTDLGDDENAHRGGSSEGTAPNKPWREKLDSLSAFRIRPSEIKFTSSEPHGRGVKADVAQATFRRGGGTDGQLVAVKKHRYFLRIDRKKFANEFIHEVEVMIKDTFGGVKYLYSRRLLFAMFNILVSASLRAGSTDFGSARAIIAPENEVMIDESGQRVQGNPTMEQDCASIHVDPTHNQLNLTGPA</sequence>
<dbReference type="OrthoDB" id="4062651at2759"/>
<keyword evidence="3" id="KW-1185">Reference proteome</keyword>
<proteinExistence type="predicted"/>
<dbReference type="HOGENOM" id="CLU_1267725_0_0_1"/>
<reference evidence="2 3" key="1">
    <citation type="submission" date="2014-04" db="EMBL/GenBank/DDBJ databases">
        <authorList>
            <consortium name="DOE Joint Genome Institute"/>
            <person name="Kuo A."/>
            <person name="Girlanda M."/>
            <person name="Perotto S."/>
            <person name="Kohler A."/>
            <person name="Nagy L.G."/>
            <person name="Floudas D."/>
            <person name="Copeland A."/>
            <person name="Barry K.W."/>
            <person name="Cichocki N."/>
            <person name="Veneault-Fourrey C."/>
            <person name="LaButti K."/>
            <person name="Lindquist E.A."/>
            <person name="Lipzen A."/>
            <person name="Lundell T."/>
            <person name="Morin E."/>
            <person name="Murat C."/>
            <person name="Sun H."/>
            <person name="Tunlid A."/>
            <person name="Henrissat B."/>
            <person name="Grigoriev I.V."/>
            <person name="Hibbett D.S."/>
            <person name="Martin F."/>
            <person name="Nordberg H.P."/>
            <person name="Cantor M.N."/>
            <person name="Hua S.X."/>
        </authorList>
    </citation>
    <scope>NUCLEOTIDE SEQUENCE [LARGE SCALE GENOMIC DNA]</scope>
    <source>
        <strain evidence="2 3">MUT 4182</strain>
    </source>
</reference>
<dbReference type="AlphaFoldDB" id="A0A0C3QCL6"/>
<evidence type="ECO:0000256" key="1">
    <source>
        <dbReference type="SAM" id="MobiDB-lite"/>
    </source>
</evidence>
<evidence type="ECO:0000313" key="3">
    <source>
        <dbReference type="Proteomes" id="UP000054248"/>
    </source>
</evidence>
<reference evidence="3" key="2">
    <citation type="submission" date="2015-01" db="EMBL/GenBank/DDBJ databases">
        <title>Evolutionary Origins and Diversification of the Mycorrhizal Mutualists.</title>
        <authorList>
            <consortium name="DOE Joint Genome Institute"/>
            <consortium name="Mycorrhizal Genomics Consortium"/>
            <person name="Kohler A."/>
            <person name="Kuo A."/>
            <person name="Nagy L.G."/>
            <person name="Floudas D."/>
            <person name="Copeland A."/>
            <person name="Barry K.W."/>
            <person name="Cichocki N."/>
            <person name="Veneault-Fourrey C."/>
            <person name="LaButti K."/>
            <person name="Lindquist E.A."/>
            <person name="Lipzen A."/>
            <person name="Lundell T."/>
            <person name="Morin E."/>
            <person name="Murat C."/>
            <person name="Riley R."/>
            <person name="Ohm R."/>
            <person name="Sun H."/>
            <person name="Tunlid A."/>
            <person name="Henrissat B."/>
            <person name="Grigoriev I.V."/>
            <person name="Hibbett D.S."/>
            <person name="Martin F."/>
        </authorList>
    </citation>
    <scope>NUCLEOTIDE SEQUENCE [LARGE SCALE GENOMIC DNA]</scope>
    <source>
        <strain evidence="3">MUT 4182</strain>
    </source>
</reference>
<dbReference type="Proteomes" id="UP000054248">
    <property type="component" value="Unassembled WGS sequence"/>
</dbReference>
<gene>
    <name evidence="2" type="ORF">M407DRAFT_28122</name>
</gene>
<organism evidence="2 3">
    <name type="scientific">Tulasnella calospora MUT 4182</name>
    <dbReference type="NCBI Taxonomy" id="1051891"/>
    <lineage>
        <taxon>Eukaryota</taxon>
        <taxon>Fungi</taxon>
        <taxon>Dikarya</taxon>
        <taxon>Basidiomycota</taxon>
        <taxon>Agaricomycotina</taxon>
        <taxon>Agaricomycetes</taxon>
        <taxon>Cantharellales</taxon>
        <taxon>Tulasnellaceae</taxon>
        <taxon>Tulasnella</taxon>
    </lineage>
</organism>
<accession>A0A0C3QCL6</accession>
<protein>
    <submittedName>
        <fullName evidence="2">Uncharacterized protein</fullName>
    </submittedName>
</protein>
<evidence type="ECO:0000313" key="2">
    <source>
        <dbReference type="EMBL" id="KIO22324.1"/>
    </source>
</evidence>
<feature type="region of interest" description="Disordered" evidence="1">
    <location>
        <begin position="1"/>
        <end position="56"/>
    </location>
</feature>
<feature type="compositionally biased region" description="Polar residues" evidence="1">
    <location>
        <begin position="1"/>
        <end position="10"/>
    </location>
</feature>
<name>A0A0C3QCL6_9AGAM</name>
<dbReference type="EMBL" id="KN823112">
    <property type="protein sequence ID" value="KIO22324.1"/>
    <property type="molecule type" value="Genomic_DNA"/>
</dbReference>